<name>A0AA95L0M9_9BACL</name>
<dbReference type="Pfam" id="PF00587">
    <property type="entry name" value="tRNA-synt_2b"/>
    <property type="match status" value="1"/>
</dbReference>
<dbReference type="GO" id="GO:0004812">
    <property type="term" value="F:aminoacyl-tRNA ligase activity"/>
    <property type="evidence" value="ECO:0007669"/>
    <property type="project" value="InterPro"/>
</dbReference>
<sequence length="405" mass="47934">MFKKYQFELNSSLNDLGIKRFCYQLLQHASVHKVYVDQVDHRKVTVHYLETKKIGEIRNEIDRFLTHHWYAKEQQSVANDYESVSNEEHFESNDLCSCTFPVNDSDISAELLRTGWIKMIREQDLQFSVEIIRLLEWFDTSYVSYISERLHNVTEVKHNSLIPKYYMEKMNYFQSSPKHLFFPSHLNNDSLDQFTAKTVSNNGKLPNDVNLHLDSPNYVLQSAPCFKIYFSLENQNLEHNQIYNIRGECYRNEGKRIYMMERLNQFSMREFIFIGTPEFVIEHKRKILQWTIDWMEKLGIKGHCAHANDPFFIDDQARNNFNIPSNIKVEVKAEIPYKQDSLSIASFDTHGDFFSKTFNFNMANQKETWSGCMGLGIERCVWSFLQQYGLNCELWPEAVRDLVYA</sequence>
<dbReference type="RefSeq" id="WP_283925903.1">
    <property type="nucleotide sequence ID" value="NZ_CP126084.1"/>
</dbReference>
<dbReference type="GO" id="GO:0006418">
    <property type="term" value="P:tRNA aminoacylation for protein translation"/>
    <property type="evidence" value="ECO:0007669"/>
    <property type="project" value="InterPro"/>
</dbReference>
<dbReference type="KEGG" id="pwn:QNH46_21085"/>
<evidence type="ECO:0000313" key="3">
    <source>
        <dbReference type="Proteomes" id="UP001177943"/>
    </source>
</evidence>
<evidence type="ECO:0000313" key="2">
    <source>
        <dbReference type="EMBL" id="WHX48534.1"/>
    </source>
</evidence>
<organism evidence="2 3">
    <name type="scientific">Paenibacillus woosongensis</name>
    <dbReference type="NCBI Taxonomy" id="307580"/>
    <lineage>
        <taxon>Bacteria</taxon>
        <taxon>Bacillati</taxon>
        <taxon>Bacillota</taxon>
        <taxon>Bacilli</taxon>
        <taxon>Bacillales</taxon>
        <taxon>Paenibacillaceae</taxon>
        <taxon>Paenibacillus</taxon>
    </lineage>
</organism>
<dbReference type="Proteomes" id="UP001177943">
    <property type="component" value="Chromosome"/>
</dbReference>
<dbReference type="GO" id="GO:0140096">
    <property type="term" value="F:catalytic activity, acting on a protein"/>
    <property type="evidence" value="ECO:0007669"/>
    <property type="project" value="UniProtKB-ARBA"/>
</dbReference>
<dbReference type="GO" id="GO:0005524">
    <property type="term" value="F:ATP binding"/>
    <property type="evidence" value="ECO:0007669"/>
    <property type="project" value="InterPro"/>
</dbReference>
<dbReference type="SUPFAM" id="SSF55681">
    <property type="entry name" value="Class II aaRS and biotin synthetases"/>
    <property type="match status" value="1"/>
</dbReference>
<dbReference type="AlphaFoldDB" id="A0AA95L0M9"/>
<dbReference type="GO" id="GO:0016740">
    <property type="term" value="F:transferase activity"/>
    <property type="evidence" value="ECO:0007669"/>
    <property type="project" value="UniProtKB-ARBA"/>
</dbReference>
<proteinExistence type="predicted"/>
<evidence type="ECO:0000259" key="1">
    <source>
        <dbReference type="Pfam" id="PF00587"/>
    </source>
</evidence>
<accession>A0AA95L0M9</accession>
<feature type="domain" description="Aminoacyl-tRNA synthetase class II (G/ P/ S/T)" evidence="1">
    <location>
        <begin position="247"/>
        <end position="387"/>
    </location>
</feature>
<dbReference type="InterPro" id="IPR002314">
    <property type="entry name" value="aa-tRNA-synt_IIb"/>
</dbReference>
<dbReference type="EMBL" id="CP126084">
    <property type="protein sequence ID" value="WHX48534.1"/>
    <property type="molecule type" value="Genomic_DNA"/>
</dbReference>
<protein>
    <recommendedName>
        <fullName evidence="1">Aminoacyl-tRNA synthetase class II (G/ P/ S/T) domain-containing protein</fullName>
    </recommendedName>
</protein>
<reference evidence="2" key="1">
    <citation type="submission" date="2023-05" db="EMBL/GenBank/DDBJ databases">
        <title>Comparative genomics of Bacillaceae isolates and their secondary metabolite potential.</title>
        <authorList>
            <person name="Song L."/>
            <person name="Nielsen L.J."/>
            <person name="Mohite O."/>
            <person name="Xu X."/>
            <person name="Weber T."/>
            <person name="Kovacs A.T."/>
        </authorList>
    </citation>
    <scope>NUCLEOTIDE SEQUENCE</scope>
    <source>
        <strain evidence="2">B2_4</strain>
    </source>
</reference>
<dbReference type="Gene3D" id="3.30.930.10">
    <property type="entry name" value="Bira Bifunctional Protein, Domain 2"/>
    <property type="match status" value="1"/>
</dbReference>
<gene>
    <name evidence="2" type="ORF">QNH46_21085</name>
</gene>
<dbReference type="InterPro" id="IPR045864">
    <property type="entry name" value="aa-tRNA-synth_II/BPL/LPL"/>
</dbReference>